<dbReference type="WBParaSite" id="ALUE_0001597101-mRNA-1">
    <property type="protein sequence ID" value="ALUE_0001597101-mRNA-1"/>
    <property type="gene ID" value="ALUE_0001597101"/>
</dbReference>
<dbReference type="Proteomes" id="UP000036681">
    <property type="component" value="Unplaced"/>
</dbReference>
<evidence type="ECO:0000313" key="1">
    <source>
        <dbReference type="Proteomes" id="UP000036681"/>
    </source>
</evidence>
<proteinExistence type="predicted"/>
<dbReference type="AlphaFoldDB" id="A0A0M3ID95"/>
<evidence type="ECO:0000313" key="2">
    <source>
        <dbReference type="WBParaSite" id="ALUE_0001597101-mRNA-1"/>
    </source>
</evidence>
<protein>
    <submittedName>
        <fullName evidence="2">Uncharacterized protein</fullName>
    </submittedName>
</protein>
<sequence length="48" mass="5677">MLHILRHNTNHIIDINFDKIITPKASLIRQICIWKFIVIGHIDMQIAK</sequence>
<keyword evidence="1" id="KW-1185">Reference proteome</keyword>
<name>A0A0M3ID95_ASCLU</name>
<accession>A0A0M3ID95</accession>
<reference evidence="2" key="1">
    <citation type="submission" date="2017-02" db="UniProtKB">
        <authorList>
            <consortium name="WormBaseParasite"/>
        </authorList>
    </citation>
    <scope>IDENTIFICATION</scope>
</reference>
<organism evidence="1 2">
    <name type="scientific">Ascaris lumbricoides</name>
    <name type="common">Giant roundworm</name>
    <dbReference type="NCBI Taxonomy" id="6252"/>
    <lineage>
        <taxon>Eukaryota</taxon>
        <taxon>Metazoa</taxon>
        <taxon>Ecdysozoa</taxon>
        <taxon>Nematoda</taxon>
        <taxon>Chromadorea</taxon>
        <taxon>Rhabditida</taxon>
        <taxon>Spirurina</taxon>
        <taxon>Ascaridomorpha</taxon>
        <taxon>Ascaridoidea</taxon>
        <taxon>Ascarididae</taxon>
        <taxon>Ascaris</taxon>
    </lineage>
</organism>